<dbReference type="InterPro" id="IPR013787">
    <property type="entry name" value="S100_Ca-bd_sub"/>
</dbReference>
<evidence type="ECO:0000313" key="2">
    <source>
        <dbReference type="Ensembl" id="ENSCPGP00000008624.1"/>
    </source>
</evidence>
<evidence type="ECO:0000313" key="3">
    <source>
        <dbReference type="Proteomes" id="UP000694419"/>
    </source>
</evidence>
<dbReference type="SMART" id="SM01394">
    <property type="entry name" value="S_100"/>
    <property type="match status" value="1"/>
</dbReference>
<proteinExistence type="predicted"/>
<keyword evidence="3" id="KW-1185">Reference proteome</keyword>
<dbReference type="Ensembl" id="ENSCPGT00000009469.1">
    <property type="protein sequence ID" value="ENSCPGP00000008624.1"/>
    <property type="gene ID" value="ENSCPGG00000006130.1"/>
</dbReference>
<evidence type="ECO:0000259" key="1">
    <source>
        <dbReference type="SMART" id="SM01394"/>
    </source>
</evidence>
<organism evidence="2 3">
    <name type="scientific">Calidris pygmaea</name>
    <name type="common">Spoon-billed sandpiper</name>
    <dbReference type="NCBI Taxonomy" id="425635"/>
    <lineage>
        <taxon>Eukaryota</taxon>
        <taxon>Metazoa</taxon>
        <taxon>Chordata</taxon>
        <taxon>Craniata</taxon>
        <taxon>Vertebrata</taxon>
        <taxon>Euteleostomi</taxon>
        <taxon>Archelosauria</taxon>
        <taxon>Archosauria</taxon>
        <taxon>Dinosauria</taxon>
        <taxon>Saurischia</taxon>
        <taxon>Theropoda</taxon>
        <taxon>Coelurosauria</taxon>
        <taxon>Aves</taxon>
        <taxon>Neognathae</taxon>
        <taxon>Neoaves</taxon>
        <taxon>Charadriiformes</taxon>
        <taxon>Scolopacidae</taxon>
        <taxon>Calidris</taxon>
    </lineage>
</organism>
<name>A0A8C3JJ56_9CHAR</name>
<dbReference type="Proteomes" id="UP000694419">
    <property type="component" value="Unplaced"/>
</dbReference>
<accession>A0A8C3JJ56</accession>
<feature type="domain" description="S100/CaBP-9k-type calcium binding subdomain" evidence="1">
    <location>
        <begin position="5"/>
        <end position="47"/>
    </location>
</feature>
<protein>
    <recommendedName>
        <fullName evidence="1">S100/CaBP-9k-type calcium binding subdomain domain-containing protein</fullName>
    </recommendedName>
</protein>
<reference evidence="2" key="2">
    <citation type="submission" date="2025-09" db="UniProtKB">
        <authorList>
            <consortium name="Ensembl"/>
        </authorList>
    </citation>
    <scope>IDENTIFICATION</scope>
</reference>
<reference evidence="2" key="1">
    <citation type="submission" date="2025-08" db="UniProtKB">
        <authorList>
            <consortium name="Ensembl"/>
        </authorList>
    </citation>
    <scope>IDENTIFICATION</scope>
</reference>
<dbReference type="AlphaFoldDB" id="A0A8C3JJ56"/>
<dbReference type="Gene3D" id="1.10.238.10">
    <property type="entry name" value="EF-hand"/>
    <property type="match status" value="1"/>
</dbReference>
<sequence>MKTDLELALECAINIYHQYAVKHPIDDYLSKDEFSELLKKNAKPFLHNTNQVRAKCGPILLSLVRARRSGGLLGPWGLSRASQRGRRDFLGFF</sequence>
<dbReference type="Pfam" id="PF01023">
    <property type="entry name" value="S_100"/>
    <property type="match status" value="1"/>
</dbReference>